<reference evidence="2 3" key="1">
    <citation type="journal article" date="2024" name="Commun. Biol.">
        <title>Comparative genomic analysis of thermophilic fungi reveals convergent evolutionary adaptations and gene losses.</title>
        <authorList>
            <person name="Steindorff A.S."/>
            <person name="Aguilar-Pontes M.V."/>
            <person name="Robinson A.J."/>
            <person name="Andreopoulos B."/>
            <person name="LaButti K."/>
            <person name="Kuo A."/>
            <person name="Mondo S."/>
            <person name="Riley R."/>
            <person name="Otillar R."/>
            <person name="Haridas S."/>
            <person name="Lipzen A."/>
            <person name="Grimwood J."/>
            <person name="Schmutz J."/>
            <person name="Clum A."/>
            <person name="Reid I.D."/>
            <person name="Moisan M.C."/>
            <person name="Butler G."/>
            <person name="Nguyen T.T.M."/>
            <person name="Dewar K."/>
            <person name="Conant G."/>
            <person name="Drula E."/>
            <person name="Henrissat B."/>
            <person name="Hansel C."/>
            <person name="Singer S."/>
            <person name="Hutchinson M.I."/>
            <person name="de Vries R.P."/>
            <person name="Natvig D.O."/>
            <person name="Powell A.J."/>
            <person name="Tsang A."/>
            <person name="Grigoriev I.V."/>
        </authorList>
    </citation>
    <scope>NUCLEOTIDE SEQUENCE [LARGE SCALE GENOMIC DNA]</scope>
    <source>
        <strain evidence="2 3">CBS 494.80</strain>
    </source>
</reference>
<keyword evidence="3" id="KW-1185">Reference proteome</keyword>
<organism evidence="2 3">
    <name type="scientific">Oculimacula yallundae</name>
    <dbReference type="NCBI Taxonomy" id="86028"/>
    <lineage>
        <taxon>Eukaryota</taxon>
        <taxon>Fungi</taxon>
        <taxon>Dikarya</taxon>
        <taxon>Ascomycota</taxon>
        <taxon>Pezizomycotina</taxon>
        <taxon>Leotiomycetes</taxon>
        <taxon>Helotiales</taxon>
        <taxon>Ploettnerulaceae</taxon>
        <taxon>Oculimacula</taxon>
    </lineage>
</organism>
<evidence type="ECO:0000256" key="1">
    <source>
        <dbReference type="SAM" id="MobiDB-lite"/>
    </source>
</evidence>
<sequence length="74" mass="7639">MEIGTAASHPLDKSVGASDDKGTVSPSPIHSLFSSGQQRLSTATTIYSSELYNIAPACPRIHLSIDALNSIPGG</sequence>
<dbReference type="Proteomes" id="UP001595075">
    <property type="component" value="Unassembled WGS sequence"/>
</dbReference>
<evidence type="ECO:0000313" key="3">
    <source>
        <dbReference type="Proteomes" id="UP001595075"/>
    </source>
</evidence>
<evidence type="ECO:0000313" key="2">
    <source>
        <dbReference type="EMBL" id="KAL2061956.1"/>
    </source>
</evidence>
<dbReference type="EMBL" id="JAZHXI010000018">
    <property type="protein sequence ID" value="KAL2061956.1"/>
    <property type="molecule type" value="Genomic_DNA"/>
</dbReference>
<gene>
    <name evidence="2" type="ORF">VTL71DRAFT_7334</name>
</gene>
<proteinExistence type="predicted"/>
<feature type="region of interest" description="Disordered" evidence="1">
    <location>
        <begin position="1"/>
        <end position="31"/>
    </location>
</feature>
<name>A0ABR4BXI3_9HELO</name>
<accession>A0ABR4BXI3</accession>
<protein>
    <submittedName>
        <fullName evidence="2">Uncharacterized protein</fullName>
    </submittedName>
</protein>
<comment type="caution">
    <text evidence="2">The sequence shown here is derived from an EMBL/GenBank/DDBJ whole genome shotgun (WGS) entry which is preliminary data.</text>
</comment>